<feature type="region of interest" description="Disordered" evidence="1">
    <location>
        <begin position="1"/>
        <end position="46"/>
    </location>
</feature>
<name>A6JML4_RAT</name>
<proteinExistence type="predicted"/>
<sequence>MRSWKRKTLETKSSCSTQTAQSAMAQLRPTGSLSKPSSLKRVSSWPPTSRIVGIGLIRKVQGKQYSP</sequence>
<dbReference type="AlphaFoldDB" id="A6JML4"/>
<evidence type="ECO:0000313" key="3">
    <source>
        <dbReference type="Proteomes" id="UP000234681"/>
    </source>
</evidence>
<feature type="compositionally biased region" description="Polar residues" evidence="1">
    <location>
        <begin position="11"/>
        <end position="46"/>
    </location>
</feature>
<reference evidence="3" key="1">
    <citation type="submission" date="2005-09" db="EMBL/GenBank/DDBJ databases">
        <authorList>
            <person name="Mural R.J."/>
            <person name="Li P.W."/>
            <person name="Adams M.D."/>
            <person name="Amanatides P.G."/>
            <person name="Baden-Tillson H."/>
            <person name="Barnstead M."/>
            <person name="Chin S.H."/>
            <person name="Dew I."/>
            <person name="Evans C.A."/>
            <person name="Ferriera S."/>
            <person name="Flanigan M."/>
            <person name="Fosler C."/>
            <person name="Glodek A."/>
            <person name="Gu Z."/>
            <person name="Holt R.A."/>
            <person name="Jennings D."/>
            <person name="Kraft C.L."/>
            <person name="Lu F."/>
            <person name="Nguyen T."/>
            <person name="Nusskern D.R."/>
            <person name="Pfannkoch C.M."/>
            <person name="Sitter C."/>
            <person name="Sutton G.G."/>
            <person name="Venter J.C."/>
            <person name="Wang Z."/>
            <person name="Woodage T."/>
            <person name="Zheng X.H."/>
            <person name="Zhong F."/>
        </authorList>
    </citation>
    <scope>NUCLEOTIDE SEQUENCE [LARGE SCALE GENOMIC DNA]</scope>
    <source>
        <strain>BN</strain>
        <strain evidence="3">Sprague-Dawley</strain>
    </source>
</reference>
<gene>
    <name evidence="2" type="ORF">rCG_53143</name>
</gene>
<dbReference type="Proteomes" id="UP000234681">
    <property type="component" value="Chromosome X"/>
</dbReference>
<protein>
    <submittedName>
        <fullName evidence="2">RCG53143</fullName>
    </submittedName>
</protein>
<evidence type="ECO:0000313" key="2">
    <source>
        <dbReference type="EMBL" id="EDM10876.1"/>
    </source>
</evidence>
<accession>A6JML4</accession>
<evidence type="ECO:0000256" key="1">
    <source>
        <dbReference type="SAM" id="MobiDB-lite"/>
    </source>
</evidence>
<organism evidence="2 3">
    <name type="scientific">Rattus norvegicus</name>
    <name type="common">Rat</name>
    <dbReference type="NCBI Taxonomy" id="10116"/>
    <lineage>
        <taxon>Eukaryota</taxon>
        <taxon>Metazoa</taxon>
        <taxon>Chordata</taxon>
        <taxon>Craniata</taxon>
        <taxon>Vertebrata</taxon>
        <taxon>Euteleostomi</taxon>
        <taxon>Mammalia</taxon>
        <taxon>Eutheria</taxon>
        <taxon>Euarchontoglires</taxon>
        <taxon>Glires</taxon>
        <taxon>Rodentia</taxon>
        <taxon>Myomorpha</taxon>
        <taxon>Muroidea</taxon>
        <taxon>Muridae</taxon>
        <taxon>Murinae</taxon>
        <taxon>Rattus</taxon>
    </lineage>
</organism>
<dbReference type="EMBL" id="CH473991">
    <property type="protein sequence ID" value="EDM10876.1"/>
    <property type="molecule type" value="Genomic_DNA"/>
</dbReference>